<organism evidence="2 3">
    <name type="scientific">Brenthis ino</name>
    <name type="common">lesser marbled fritillary</name>
    <dbReference type="NCBI Taxonomy" id="405034"/>
    <lineage>
        <taxon>Eukaryota</taxon>
        <taxon>Metazoa</taxon>
        <taxon>Ecdysozoa</taxon>
        <taxon>Arthropoda</taxon>
        <taxon>Hexapoda</taxon>
        <taxon>Insecta</taxon>
        <taxon>Pterygota</taxon>
        <taxon>Neoptera</taxon>
        <taxon>Endopterygota</taxon>
        <taxon>Lepidoptera</taxon>
        <taxon>Glossata</taxon>
        <taxon>Ditrysia</taxon>
        <taxon>Papilionoidea</taxon>
        <taxon>Nymphalidae</taxon>
        <taxon>Heliconiinae</taxon>
        <taxon>Argynnini</taxon>
        <taxon>Brenthis</taxon>
    </lineage>
</organism>
<sequence>MLIKNNSALQNETTELDEEGNPIANNGNAPEAPQREIIRYLNCSDLHKYSLAEDTIQLSNLNIMAADNPCIM</sequence>
<feature type="non-terminal residue" evidence="2">
    <location>
        <position position="72"/>
    </location>
</feature>
<name>A0A8J9V3H2_9NEOP</name>
<feature type="compositionally biased region" description="Polar residues" evidence="1">
    <location>
        <begin position="1"/>
        <end position="13"/>
    </location>
</feature>
<evidence type="ECO:0000313" key="3">
    <source>
        <dbReference type="Proteomes" id="UP000838878"/>
    </source>
</evidence>
<dbReference type="AlphaFoldDB" id="A0A8J9V3H2"/>
<dbReference type="OrthoDB" id="6929542at2759"/>
<feature type="region of interest" description="Disordered" evidence="1">
    <location>
        <begin position="1"/>
        <end position="31"/>
    </location>
</feature>
<reference evidence="2" key="1">
    <citation type="submission" date="2021-12" db="EMBL/GenBank/DDBJ databases">
        <authorList>
            <person name="Martin H S."/>
        </authorList>
    </citation>
    <scope>NUCLEOTIDE SEQUENCE</scope>
</reference>
<gene>
    <name evidence="2" type="ORF">BINO364_LOCUS15900</name>
</gene>
<dbReference type="Proteomes" id="UP000838878">
    <property type="component" value="Chromosome 9"/>
</dbReference>
<dbReference type="EMBL" id="OV170229">
    <property type="protein sequence ID" value="CAH0730983.1"/>
    <property type="molecule type" value="Genomic_DNA"/>
</dbReference>
<accession>A0A8J9V3H2</accession>
<evidence type="ECO:0000256" key="1">
    <source>
        <dbReference type="SAM" id="MobiDB-lite"/>
    </source>
</evidence>
<protein>
    <submittedName>
        <fullName evidence="2">Uncharacterized protein</fullName>
    </submittedName>
</protein>
<proteinExistence type="predicted"/>
<keyword evidence="3" id="KW-1185">Reference proteome</keyword>
<evidence type="ECO:0000313" key="2">
    <source>
        <dbReference type="EMBL" id="CAH0730983.1"/>
    </source>
</evidence>